<evidence type="ECO:0000313" key="5">
    <source>
        <dbReference type="EMBL" id="MBE7696185.1"/>
    </source>
</evidence>
<dbReference type="InterPro" id="IPR036942">
    <property type="entry name" value="Beta-barrel_TonB_sf"/>
</dbReference>
<comment type="subcellular location">
    <subcellularLocation>
        <location evidence="1">Cell outer membrane</location>
    </subcellularLocation>
</comment>
<dbReference type="SUPFAM" id="SSF49464">
    <property type="entry name" value="Carboxypeptidase regulatory domain-like"/>
    <property type="match status" value="1"/>
</dbReference>
<dbReference type="PANTHER" id="PTHR40980">
    <property type="entry name" value="PLUG DOMAIN-CONTAINING PROTEIN"/>
    <property type="match status" value="1"/>
</dbReference>
<dbReference type="Pfam" id="PF13715">
    <property type="entry name" value="CarbopepD_reg_2"/>
    <property type="match status" value="1"/>
</dbReference>
<keyword evidence="6" id="KW-1185">Reference proteome</keyword>
<dbReference type="RefSeq" id="WP_101955412.1">
    <property type="nucleotide sequence ID" value="NZ_JAJHTL010000028.1"/>
</dbReference>
<dbReference type="Gene3D" id="2.40.170.20">
    <property type="entry name" value="TonB-dependent receptor, beta-barrel domain"/>
    <property type="match status" value="1"/>
</dbReference>
<evidence type="ECO:0000256" key="3">
    <source>
        <dbReference type="ARBA" id="ARBA00023237"/>
    </source>
</evidence>
<dbReference type="PANTHER" id="PTHR40980:SF4">
    <property type="entry name" value="TONB-DEPENDENT RECEPTOR-LIKE BETA-BARREL DOMAIN-CONTAINING PROTEIN"/>
    <property type="match status" value="1"/>
</dbReference>
<sequence length="796" mass="91017">MKKKITLLLFILFVSQLFSQHKIKGKVTNILQEPMIFVNTILLEEDNLKLVKGEISDEKGFFLLNNIKKGTYLLKISLIGYKEIQKQITILNEDIDLGLIHLQEELYELETVHIKAKKQIIEQKIDRLTVNVEGTLIGNSGSALDILERLPGVEVSSDGGSLTLNGKSEVGVLINDKLTRIPISSLLKILSSTSAKNIKNIDLITNPSAKYDAEFTGGLININHSKVTTEGVNGSLLLGFGYGRGDKESIGGSLSIRKSKVNFHGNASFDRNDNPRTYINSSTIRDGINQIYTQNRSDRSPIITGYNAQLGLDYYINENVILGGMLSGNRSLYNQNVIANGASFFNNQEVERFKFLNSENSRRDLMIGNLNLELKLDTLSTLDFNLNFLNYYNENPTDYDTTVTNSQSNITSKEFFTASKNTPVNIWVGKIDYSKKITNKLNLEFGSKLTNSELDNTVTVQDLVTDTFIINEKLSEKSNLLENIWAFYSSLDWKINEKTNINIGLRYEYSNQKIEIESNGKVLDSNLSKLFPTIFMSRKLGDRSLFQVSYGRRISRPTYFDLAPFLLFLDPNTFFQGNINLKPSISNTITSNYKYKKYLASFQFTNEDNAIVRKQTVFTNGTKQQTITTLNLDFLNTYSLNLVAPIKVTPWWKMENTFQLTYIEQEFEGKKSNDDYFSVRTSQNFNISDDIEIQLFANYNSERLSGTTKIDNFQRINIAIEKKIERWNSKIQLSFNNIFEKKLNLITNQNMNTSLLEYRYEPRILKITFTHDFGHSKVKKRNKKKTGIKEIKQRIN</sequence>
<keyword evidence="3" id="KW-0998">Cell outer membrane</keyword>
<accession>A0AAP1RH27</accession>
<keyword evidence="5" id="KW-0675">Receptor</keyword>
<dbReference type="SUPFAM" id="SSF56935">
    <property type="entry name" value="Porins"/>
    <property type="match status" value="1"/>
</dbReference>
<evidence type="ECO:0000313" key="6">
    <source>
        <dbReference type="Proteomes" id="UP000806077"/>
    </source>
</evidence>
<evidence type="ECO:0000256" key="1">
    <source>
        <dbReference type="ARBA" id="ARBA00004442"/>
    </source>
</evidence>
<keyword evidence="2" id="KW-0472">Membrane</keyword>
<dbReference type="InterPro" id="IPR008969">
    <property type="entry name" value="CarboxyPept-like_regulatory"/>
</dbReference>
<evidence type="ECO:0000256" key="2">
    <source>
        <dbReference type="ARBA" id="ARBA00023136"/>
    </source>
</evidence>
<name>A0AAP1RH27_9FLAO</name>
<comment type="caution">
    <text evidence="5">The sequence shown here is derived from an EMBL/GenBank/DDBJ whole genome shotgun (WGS) entry which is preliminary data.</text>
</comment>
<dbReference type="EMBL" id="WXXV01000026">
    <property type="protein sequence ID" value="MBE7696185.1"/>
    <property type="molecule type" value="Genomic_DNA"/>
</dbReference>
<evidence type="ECO:0000259" key="4">
    <source>
        <dbReference type="Pfam" id="PF14905"/>
    </source>
</evidence>
<protein>
    <submittedName>
        <fullName evidence="5">TonB-dependent receptor</fullName>
    </submittedName>
</protein>
<organism evidence="5 6">
    <name type="scientific">Tenacibaculum finnmarkense genomovar finnmarkense</name>
    <dbReference type="NCBI Taxonomy" id="1458503"/>
    <lineage>
        <taxon>Bacteria</taxon>
        <taxon>Pseudomonadati</taxon>
        <taxon>Bacteroidota</taxon>
        <taxon>Flavobacteriia</taxon>
        <taxon>Flavobacteriales</taxon>
        <taxon>Flavobacteriaceae</taxon>
        <taxon>Tenacibaculum</taxon>
        <taxon>Tenacibaculum finnmarkense</taxon>
    </lineage>
</organism>
<feature type="domain" description="Outer membrane protein beta-barrel" evidence="4">
    <location>
        <begin position="380"/>
        <end position="770"/>
    </location>
</feature>
<dbReference type="Proteomes" id="UP000806077">
    <property type="component" value="Unassembled WGS sequence"/>
</dbReference>
<dbReference type="InterPro" id="IPR041700">
    <property type="entry name" value="OMP_b-brl_3"/>
</dbReference>
<reference evidence="5 6" key="1">
    <citation type="journal article" date="2020" name="Int. J. Syst. Evol. Microbiol.">
        <title>Tenacibaculum piscium sp. nov., isolated from skin ulcers of sea-farmed fish, and description of Tenacibaculum finnmarkense sp. nov. with subdivision into genomovars finnmarkense and ulcerans.</title>
        <authorList>
            <person name="Olsen A.B."/>
            <person name="Spilsberg B."/>
            <person name="Nilsen H.K."/>
            <person name="Lagesen K."/>
            <person name="Gulla S."/>
            <person name="Avendano-Herrera R."/>
            <person name="Irgang R."/>
            <person name="Duchaud E."/>
            <person name="Colquhoun D.J."/>
        </authorList>
    </citation>
    <scope>NUCLEOTIDE SEQUENCE [LARGE SCALE GENOMIC DNA]</scope>
    <source>
        <strain evidence="5 6">TNO037</strain>
    </source>
</reference>
<proteinExistence type="predicted"/>
<dbReference type="Pfam" id="PF14905">
    <property type="entry name" value="OMP_b-brl_3"/>
    <property type="match status" value="1"/>
</dbReference>
<dbReference type="AlphaFoldDB" id="A0AAP1RH27"/>
<dbReference type="GO" id="GO:0009279">
    <property type="term" value="C:cell outer membrane"/>
    <property type="evidence" value="ECO:0007669"/>
    <property type="project" value="UniProtKB-SubCell"/>
</dbReference>
<gene>
    <name evidence="5" type="ORF">F7645_12215</name>
</gene>